<feature type="compositionally biased region" description="Polar residues" evidence="1">
    <location>
        <begin position="195"/>
        <end position="204"/>
    </location>
</feature>
<feature type="non-terminal residue" evidence="2">
    <location>
        <position position="1"/>
    </location>
</feature>
<evidence type="ECO:0000313" key="2">
    <source>
        <dbReference type="EMBL" id="TDG38180.1"/>
    </source>
</evidence>
<comment type="caution">
    <text evidence="2">The sequence shown here is derived from an EMBL/GenBank/DDBJ whole genome shotgun (WGS) entry which is preliminary data.</text>
</comment>
<feature type="non-terminal residue" evidence="2">
    <location>
        <position position="225"/>
    </location>
</feature>
<accession>A0A484AQF2</accession>
<organism evidence="2 3">
    <name type="scientific">Drosophila navojoa</name>
    <name type="common">Fruit fly</name>
    <dbReference type="NCBI Taxonomy" id="7232"/>
    <lineage>
        <taxon>Eukaryota</taxon>
        <taxon>Metazoa</taxon>
        <taxon>Ecdysozoa</taxon>
        <taxon>Arthropoda</taxon>
        <taxon>Hexapoda</taxon>
        <taxon>Insecta</taxon>
        <taxon>Pterygota</taxon>
        <taxon>Neoptera</taxon>
        <taxon>Endopterygota</taxon>
        <taxon>Diptera</taxon>
        <taxon>Brachycera</taxon>
        <taxon>Muscomorpha</taxon>
        <taxon>Ephydroidea</taxon>
        <taxon>Drosophilidae</taxon>
        <taxon>Drosophila</taxon>
    </lineage>
</organism>
<dbReference type="AlphaFoldDB" id="A0A484AQF2"/>
<feature type="region of interest" description="Disordered" evidence="1">
    <location>
        <begin position="1"/>
        <end position="32"/>
    </location>
</feature>
<feature type="region of interest" description="Disordered" evidence="1">
    <location>
        <begin position="65"/>
        <end position="87"/>
    </location>
</feature>
<feature type="compositionally biased region" description="Acidic residues" evidence="1">
    <location>
        <begin position="216"/>
        <end position="225"/>
    </location>
</feature>
<reference evidence="2 3" key="1">
    <citation type="journal article" date="2019" name="J. Hered.">
        <title>An Improved Genome Assembly for Drosophila navojoa, the Basal Species in the mojavensis Cluster.</title>
        <authorList>
            <person name="Vanderlinde T."/>
            <person name="Dupim E.G."/>
            <person name="Nazario-Yepiz N.O."/>
            <person name="Carvalho A.B."/>
        </authorList>
    </citation>
    <scope>NUCLEOTIDE SEQUENCE [LARGE SCALE GENOMIC DNA]</scope>
    <source>
        <strain evidence="2">Navoj_Jal97</strain>
        <tissue evidence="2">Whole organism</tissue>
    </source>
</reference>
<feature type="compositionally biased region" description="Polar residues" evidence="1">
    <location>
        <begin position="1"/>
        <end position="17"/>
    </location>
</feature>
<gene>
    <name evidence="2" type="ORF">AWZ03_015398</name>
</gene>
<protein>
    <submittedName>
        <fullName evidence="2">Uncharacterized protein</fullName>
    </submittedName>
</protein>
<proteinExistence type="predicted"/>
<evidence type="ECO:0000313" key="3">
    <source>
        <dbReference type="Proteomes" id="UP000295192"/>
    </source>
</evidence>
<evidence type="ECO:0000256" key="1">
    <source>
        <dbReference type="SAM" id="MobiDB-lite"/>
    </source>
</evidence>
<dbReference type="Proteomes" id="UP000295192">
    <property type="component" value="Unassembled WGS sequence"/>
</dbReference>
<keyword evidence="3" id="KW-1185">Reference proteome</keyword>
<sequence>EASAATSGSWSPDSMTSDPDEGMRWSPASSSGVATALMPATAWEKLEEERWDETLVNSYVRNGRYSPTRPLWRPPRPPTPHRAMPSRNDEAVVADSDEYAEYDEPVVIVDSGDESVVIVDSDDESVVIVDSDDESVVIVDSDDESPRVSASYAGKVVGGRLENRAEIVITLSEPLTPKPAGFTLEEISPQEMPRTPQQEMSQQATPLPPTPPETAMDVDEEWRPI</sequence>
<name>A0A484AQF2_DRONA</name>
<feature type="region of interest" description="Disordered" evidence="1">
    <location>
        <begin position="186"/>
        <end position="225"/>
    </location>
</feature>
<dbReference type="EMBL" id="LSRL02009017">
    <property type="protein sequence ID" value="TDG38180.1"/>
    <property type="molecule type" value="Genomic_DNA"/>
</dbReference>